<name>A0A2N5CY44_9CAUL</name>
<dbReference type="PROSITE" id="PS51257">
    <property type="entry name" value="PROKAR_LIPOPROTEIN"/>
    <property type="match status" value="1"/>
</dbReference>
<dbReference type="EMBL" id="PJRS01000049">
    <property type="protein sequence ID" value="PLR18734.1"/>
    <property type="molecule type" value="Genomic_DNA"/>
</dbReference>
<feature type="chain" id="PRO_5014710702" description="DUF4410 domain-containing protein" evidence="1">
    <location>
        <begin position="27"/>
        <end position="166"/>
    </location>
</feature>
<dbReference type="RefSeq" id="WP_101720452.1">
    <property type="nucleotide sequence ID" value="NZ_PJRS01000049.1"/>
</dbReference>
<evidence type="ECO:0008006" key="4">
    <source>
        <dbReference type="Google" id="ProtNLM"/>
    </source>
</evidence>
<gene>
    <name evidence="2" type="ORF">SGCZBJ_24090</name>
</gene>
<keyword evidence="3" id="KW-1185">Reference proteome</keyword>
<feature type="signal peptide" evidence="1">
    <location>
        <begin position="1"/>
        <end position="26"/>
    </location>
</feature>
<dbReference type="AlphaFoldDB" id="A0A2N5CY44"/>
<comment type="caution">
    <text evidence="2">The sequence shown here is derived from an EMBL/GenBank/DDBJ whole genome shotgun (WGS) entry which is preliminary data.</text>
</comment>
<evidence type="ECO:0000313" key="3">
    <source>
        <dbReference type="Proteomes" id="UP000234479"/>
    </source>
</evidence>
<evidence type="ECO:0000256" key="1">
    <source>
        <dbReference type="SAM" id="SignalP"/>
    </source>
</evidence>
<reference evidence="2 3" key="1">
    <citation type="submission" date="2017-12" db="EMBL/GenBank/DDBJ databases">
        <title>The genome sequence of Caulobacter sp. 410.</title>
        <authorList>
            <person name="Gao J."/>
            <person name="Mao X."/>
            <person name="Sun J."/>
        </authorList>
    </citation>
    <scope>NUCLEOTIDE SEQUENCE [LARGE SCALE GENOMIC DNA]</scope>
    <source>
        <strain evidence="2 3">410</strain>
    </source>
</reference>
<protein>
    <recommendedName>
        <fullName evidence="4">DUF4410 domain-containing protein</fullName>
    </recommendedName>
</protein>
<proteinExistence type="predicted"/>
<dbReference type="Proteomes" id="UP000234479">
    <property type="component" value="Unassembled WGS sequence"/>
</dbReference>
<accession>A0A2N5CY44</accession>
<keyword evidence="1" id="KW-0732">Signal</keyword>
<sequence>MNAARMTALLGLATMMSGCVSLSRSAAVDDLPADWRSQARISEVRLTRGDLKVTDGFDALFKQRVQAKLDGCAKGQRPLRLEVKLDRFDKANPAMTALVGGANVLRSQARLVDVRTGRTVGDYAIGKTIVGSRLAVIKMGEAEEQLSDAFGEELCAQAFPATVATR</sequence>
<organism evidence="2 3">
    <name type="scientific">Caulobacter zeae</name>
    <dbReference type="NCBI Taxonomy" id="2055137"/>
    <lineage>
        <taxon>Bacteria</taxon>
        <taxon>Pseudomonadati</taxon>
        <taxon>Pseudomonadota</taxon>
        <taxon>Alphaproteobacteria</taxon>
        <taxon>Caulobacterales</taxon>
        <taxon>Caulobacteraceae</taxon>
        <taxon>Caulobacter</taxon>
    </lineage>
</organism>
<dbReference type="OrthoDB" id="7188309at2"/>
<evidence type="ECO:0000313" key="2">
    <source>
        <dbReference type="EMBL" id="PLR18734.1"/>
    </source>
</evidence>